<proteinExistence type="predicted"/>
<dbReference type="AlphaFoldDB" id="A0A1W9HR46"/>
<sequence length="206" mass="22364">MRACRRCRSKIEDINLRRPLTIMVSMFCGVLLGLLLTQAALDRELGFNKLRFGPWIGNPRLGGIFADPYSKAMLARSGELPLGGGEGLTLVAERDSAGNALSAHCTYTIAGDVPPARYWTLAVSYRDGRLIDNPSQRFGFTSSEIVRGADGKINLVASSLPRAGNWIPLAGAEPLRLTLRLYDAPLANESGGVQPIWPVITRLQCP</sequence>
<feature type="domain" description="DUF1214" evidence="2">
    <location>
        <begin position="87"/>
        <end position="184"/>
    </location>
</feature>
<keyword evidence="1" id="KW-0472">Membrane</keyword>
<dbReference type="PANTHER" id="PTHR36509">
    <property type="entry name" value="BLL3101 PROTEIN"/>
    <property type="match status" value="1"/>
</dbReference>
<keyword evidence="1" id="KW-0812">Transmembrane</keyword>
<dbReference type="PANTHER" id="PTHR36509:SF2">
    <property type="entry name" value="BLL3101 PROTEIN"/>
    <property type="match status" value="1"/>
</dbReference>
<keyword evidence="1" id="KW-1133">Transmembrane helix</keyword>
<evidence type="ECO:0000256" key="1">
    <source>
        <dbReference type="SAM" id="Phobius"/>
    </source>
</evidence>
<dbReference type="Gene3D" id="2.60.120.600">
    <property type="entry name" value="Domain of unknown function DUF1214, C-terminal domain"/>
    <property type="match status" value="1"/>
</dbReference>
<evidence type="ECO:0000259" key="2">
    <source>
        <dbReference type="Pfam" id="PF06742"/>
    </source>
</evidence>
<feature type="transmembrane region" description="Helical" evidence="1">
    <location>
        <begin position="20"/>
        <end position="41"/>
    </location>
</feature>
<dbReference type="InterPro" id="IPR012038">
    <property type="entry name" value="UCP009471"/>
</dbReference>
<dbReference type="PIRSF" id="PIRSF009471">
    <property type="entry name" value="UCP009471"/>
    <property type="match status" value="1"/>
</dbReference>
<evidence type="ECO:0000313" key="3">
    <source>
        <dbReference type="EMBL" id="OQW49724.1"/>
    </source>
</evidence>
<gene>
    <name evidence="3" type="ORF">A4S15_03180</name>
</gene>
<name>A0A1W9HR46_9HYPH</name>
<dbReference type="EMBL" id="LWDL01000031">
    <property type="protein sequence ID" value="OQW49724.1"/>
    <property type="molecule type" value="Genomic_DNA"/>
</dbReference>
<protein>
    <recommendedName>
        <fullName evidence="2">DUF1214 domain-containing protein</fullName>
    </recommendedName>
</protein>
<comment type="caution">
    <text evidence="3">The sequence shown here is derived from an EMBL/GenBank/DDBJ whole genome shotgun (WGS) entry which is preliminary data.</text>
</comment>
<evidence type="ECO:0000313" key="4">
    <source>
        <dbReference type="Proteomes" id="UP000192872"/>
    </source>
</evidence>
<dbReference type="InterPro" id="IPR010621">
    <property type="entry name" value="DUF1214"/>
</dbReference>
<dbReference type="SUPFAM" id="SSF160935">
    <property type="entry name" value="VPA0735-like"/>
    <property type="match status" value="1"/>
</dbReference>
<dbReference type="InterPro" id="IPR037049">
    <property type="entry name" value="DUF1214_C_sf"/>
</dbReference>
<organism evidence="3 4">
    <name type="scientific">Candidatus Raskinella chloraquaticus</name>
    <dbReference type="NCBI Taxonomy" id="1951219"/>
    <lineage>
        <taxon>Bacteria</taxon>
        <taxon>Pseudomonadati</taxon>
        <taxon>Pseudomonadota</taxon>
        <taxon>Alphaproteobacteria</taxon>
        <taxon>Hyphomicrobiales</taxon>
        <taxon>Phreatobacteraceae</taxon>
        <taxon>Candidatus Raskinella</taxon>
    </lineage>
</organism>
<reference evidence="3 4" key="1">
    <citation type="journal article" date="2017" name="Water Res.">
        <title>Comammox in drinking water systems.</title>
        <authorList>
            <person name="Wang Y."/>
            <person name="Ma L."/>
            <person name="Mao Y."/>
            <person name="Jiang X."/>
            <person name="Xia Y."/>
            <person name="Yu K."/>
            <person name="Li B."/>
            <person name="Zhang T."/>
        </authorList>
    </citation>
    <scope>NUCLEOTIDE SEQUENCE [LARGE SCALE GENOMIC DNA]</scope>
    <source>
        <strain evidence="3">SG_bin8</strain>
    </source>
</reference>
<dbReference type="Proteomes" id="UP000192872">
    <property type="component" value="Unassembled WGS sequence"/>
</dbReference>
<dbReference type="Pfam" id="PF06742">
    <property type="entry name" value="DUF1214"/>
    <property type="match status" value="1"/>
</dbReference>
<dbReference type="STRING" id="1827387.A4S15_03180"/>
<accession>A0A1W9HR46</accession>